<dbReference type="InterPro" id="IPR036195">
    <property type="entry name" value="AbfB_ABD_sf"/>
</dbReference>
<feature type="region of interest" description="Disordered" evidence="3">
    <location>
        <begin position="299"/>
        <end position="426"/>
    </location>
</feature>
<dbReference type="SUPFAM" id="SSF110221">
    <property type="entry name" value="AbfB domain"/>
    <property type="match status" value="1"/>
</dbReference>
<dbReference type="STRING" id="8022.A0A060WST4"/>
<feature type="domain" description="VWFD" evidence="5">
    <location>
        <begin position="503"/>
        <end position="685"/>
    </location>
</feature>
<dbReference type="PANTHER" id="PTHR11339">
    <property type="entry name" value="EXTRACELLULAR MATRIX GLYCOPROTEIN RELATED"/>
    <property type="match status" value="1"/>
</dbReference>
<dbReference type="AlphaFoldDB" id="A0A060WST4"/>
<dbReference type="Pfam" id="PF08742">
    <property type="entry name" value="C8"/>
    <property type="match status" value="2"/>
</dbReference>
<feature type="chain" id="PRO_5001595143" description="VWFD domain-containing protein" evidence="4">
    <location>
        <begin position="26"/>
        <end position="994"/>
    </location>
</feature>
<dbReference type="Proteomes" id="UP000193380">
    <property type="component" value="Unassembled WGS sequence"/>
</dbReference>
<accession>A0A060WST4</accession>
<dbReference type="Pfam" id="PF05270">
    <property type="entry name" value="AbfB"/>
    <property type="match status" value="1"/>
</dbReference>
<feature type="compositionally biased region" description="Low complexity" evidence="3">
    <location>
        <begin position="352"/>
        <end position="372"/>
    </location>
</feature>
<keyword evidence="4" id="KW-0732">Signal</keyword>
<name>A0A060WST4_ONCMY</name>
<evidence type="ECO:0000256" key="3">
    <source>
        <dbReference type="SAM" id="MobiDB-lite"/>
    </source>
</evidence>
<reference evidence="6" key="1">
    <citation type="journal article" date="2014" name="Nat. Commun.">
        <title>The rainbow trout genome provides novel insights into evolution after whole-genome duplication in vertebrates.</title>
        <authorList>
            <person name="Berthelot C."/>
            <person name="Brunet F."/>
            <person name="Chalopin D."/>
            <person name="Juanchich A."/>
            <person name="Bernard M."/>
            <person name="Noel B."/>
            <person name="Bento P."/>
            <person name="Da Silva C."/>
            <person name="Labadie K."/>
            <person name="Alberti A."/>
            <person name="Aury J.M."/>
            <person name="Louis A."/>
            <person name="Dehais P."/>
            <person name="Bardou P."/>
            <person name="Montfort J."/>
            <person name="Klopp C."/>
            <person name="Cabau C."/>
            <person name="Gaspin C."/>
            <person name="Thorgaard G.H."/>
            <person name="Boussaha M."/>
            <person name="Quillet E."/>
            <person name="Guyomard R."/>
            <person name="Galiana D."/>
            <person name="Bobe J."/>
            <person name="Volff J.N."/>
            <person name="Genet C."/>
            <person name="Wincker P."/>
            <person name="Jaillon O."/>
            <person name="Roest Crollius H."/>
            <person name="Guiguen Y."/>
        </authorList>
    </citation>
    <scope>NUCLEOTIDE SEQUENCE [LARGE SCALE GENOMIC DNA]</scope>
</reference>
<dbReference type="EMBL" id="FR904704">
    <property type="protein sequence ID" value="CDQ70206.1"/>
    <property type="molecule type" value="Genomic_DNA"/>
</dbReference>
<dbReference type="CDD" id="cd19941">
    <property type="entry name" value="TIL"/>
    <property type="match status" value="2"/>
</dbReference>
<dbReference type="PROSITE" id="PS51233">
    <property type="entry name" value="VWFD"/>
    <property type="match status" value="1"/>
</dbReference>
<dbReference type="InterPro" id="IPR001846">
    <property type="entry name" value="VWF_type-D"/>
</dbReference>
<dbReference type="InterPro" id="IPR014853">
    <property type="entry name" value="VWF/SSPO/ZAN-like_Cys-rich_dom"/>
</dbReference>
<dbReference type="PaxDb" id="8022-A0A060WST4"/>
<dbReference type="GO" id="GO:0046556">
    <property type="term" value="F:alpha-L-arabinofuranosidase activity"/>
    <property type="evidence" value="ECO:0007669"/>
    <property type="project" value="InterPro"/>
</dbReference>
<dbReference type="SMART" id="SM00216">
    <property type="entry name" value="VWD"/>
    <property type="match status" value="1"/>
</dbReference>
<keyword evidence="2" id="KW-0325">Glycoprotein</keyword>
<gene>
    <name evidence="6" type="ORF">GSONMT00003725001</name>
</gene>
<dbReference type="SUPFAM" id="SSF57567">
    <property type="entry name" value="Serine protease inhibitors"/>
    <property type="match status" value="2"/>
</dbReference>
<protein>
    <recommendedName>
        <fullName evidence="5">VWFD domain-containing protein</fullName>
    </recommendedName>
</protein>
<dbReference type="InterPro" id="IPR050780">
    <property type="entry name" value="Mucin_vWF_Thrombospondin_sf"/>
</dbReference>
<dbReference type="Gene3D" id="2.80.10.50">
    <property type="match status" value="1"/>
</dbReference>
<evidence type="ECO:0000256" key="4">
    <source>
        <dbReference type="SAM" id="SignalP"/>
    </source>
</evidence>
<dbReference type="InterPro" id="IPR058753">
    <property type="entry name" value="TIL_OTOGL_Mucin"/>
</dbReference>
<dbReference type="Pfam" id="PF00094">
    <property type="entry name" value="VWD"/>
    <property type="match status" value="1"/>
</dbReference>
<dbReference type="InterPro" id="IPR007934">
    <property type="entry name" value="AbfB_ABD"/>
</dbReference>
<evidence type="ECO:0000313" key="7">
    <source>
        <dbReference type="Proteomes" id="UP000193380"/>
    </source>
</evidence>
<sequence>MTCVCVFSCVCVFVDVSWFYRNCLTDTCNCNRGGDCECLCTSIAAYAHTCCQNGVTVVWRNPSVCQLGEGPFSVVSAVYNATVFGVNRTSGSVFPLVREFVGGLPPPGLLFNFMITAGLQKDRTSRLPVVSLESAERPNYFLVVSERTGLRLEQWTRGEEFGHRASFLQHQGVFLPGHTSFELIGQPGVFLTLTRTSARAQKYDNSDNFKTSSSFTLEESSFVIPYRMMCEWRYHACASPCVRTCSDPAATRCHFLPPVEGCFPRCPKNMVLDEVTRRCVYTEDCDNVCLLVTRVTMEMPSPTSPSLVVTESTTPLLSPDSPSRTPPPPPPATPPQPSTQPSSSPSAPPISSPTSFSLPPPLSSSTPTLTTTETHRPVATPTETTSVFPVIYDTSITMSTSPPETTESITTETATSPDSSHTPEAVSMPTVLSPFLLPTTPCTPPYSYRVDECAELICFNGELLLHNSSLHCRYNTTPPRCSLLGMAVLTNTDPCCPLWQCPCRCSVMSDLRVITFDGNNVALYDNGSYILVYLPTENIIGTVNKCPTSQSPSGGTSGLCFKNLNITTPSYRIIINRLDRKVSVNHIKARLPFSRQALSVEDTGSMYLITTPGGVNIQWYHSTGIMVLQYTALSNTSAPTRGLCGCCDGNPADDLKLPNGTVVREVADLGLFLQAWRVHTSEDTEHTRRIGDNCTTGDCSTCLSMLRQRPFTPCHSKVSPEQFCDVMWAGDLHYKAHQCDFLAAYVAVCYTYQVCINWRRHNFCPLRCPSGREYQACVSTCTTRTCQNREFYEETTCSHIREECVCRSGTILHRADSTYCVTEEQCVCTDNEGSPRAPGEVWNGSLRGCCLFRCLENGSVVAVEPDCSFSPTPLCEREGEYVLDVLEEGACCPKKICECNLTICESEAPPCENGNRLVIGYSALSCCPEYRCECDPHACPPVTAPECREDQFLVEVREDNSCCYSFLLCESCIEPVPACSDGEILALLPSIPLW</sequence>
<reference evidence="6" key="2">
    <citation type="submission" date="2014-03" db="EMBL/GenBank/DDBJ databases">
        <authorList>
            <person name="Genoscope - CEA"/>
        </authorList>
    </citation>
    <scope>NUCLEOTIDE SEQUENCE</scope>
</reference>
<feature type="compositionally biased region" description="Low complexity" evidence="3">
    <location>
        <begin position="312"/>
        <end position="323"/>
    </location>
</feature>
<keyword evidence="1" id="KW-1015">Disulfide bond</keyword>
<proteinExistence type="predicted"/>
<feature type="compositionally biased region" description="Pro residues" evidence="3">
    <location>
        <begin position="324"/>
        <end position="338"/>
    </location>
</feature>
<dbReference type="Gene3D" id="2.10.25.10">
    <property type="entry name" value="Laminin"/>
    <property type="match status" value="2"/>
</dbReference>
<organism evidence="6 7">
    <name type="scientific">Oncorhynchus mykiss</name>
    <name type="common">Rainbow trout</name>
    <name type="synonym">Salmo gairdneri</name>
    <dbReference type="NCBI Taxonomy" id="8022"/>
    <lineage>
        <taxon>Eukaryota</taxon>
        <taxon>Metazoa</taxon>
        <taxon>Chordata</taxon>
        <taxon>Craniata</taxon>
        <taxon>Vertebrata</taxon>
        <taxon>Euteleostomi</taxon>
        <taxon>Actinopterygii</taxon>
        <taxon>Neopterygii</taxon>
        <taxon>Teleostei</taxon>
        <taxon>Protacanthopterygii</taxon>
        <taxon>Salmoniformes</taxon>
        <taxon>Salmonidae</taxon>
        <taxon>Salmoninae</taxon>
        <taxon>Oncorhynchus</taxon>
    </lineage>
</organism>
<dbReference type="InterPro" id="IPR036084">
    <property type="entry name" value="Ser_inhib-like_sf"/>
</dbReference>
<dbReference type="PANTHER" id="PTHR11339:SF225">
    <property type="entry name" value="OTOGELIN-LIKE PROTEIN"/>
    <property type="match status" value="1"/>
</dbReference>
<dbReference type="Pfam" id="PF25962">
    <property type="entry name" value="TIL_OTOGL_Mucin"/>
    <property type="match status" value="1"/>
</dbReference>
<evidence type="ECO:0000256" key="2">
    <source>
        <dbReference type="ARBA" id="ARBA00023180"/>
    </source>
</evidence>
<evidence type="ECO:0000313" key="6">
    <source>
        <dbReference type="EMBL" id="CDQ70206.1"/>
    </source>
</evidence>
<feature type="signal peptide" evidence="4">
    <location>
        <begin position="1"/>
        <end position="25"/>
    </location>
</feature>
<dbReference type="GO" id="GO:0046373">
    <property type="term" value="P:L-arabinose metabolic process"/>
    <property type="evidence" value="ECO:0007669"/>
    <property type="project" value="InterPro"/>
</dbReference>
<evidence type="ECO:0000259" key="5">
    <source>
        <dbReference type="PROSITE" id="PS51233"/>
    </source>
</evidence>
<evidence type="ECO:0000256" key="1">
    <source>
        <dbReference type="ARBA" id="ARBA00023157"/>
    </source>
</evidence>
<feature type="compositionally biased region" description="Low complexity" evidence="3">
    <location>
        <begin position="394"/>
        <end position="417"/>
    </location>
</feature>
<dbReference type="SMART" id="SM00832">
    <property type="entry name" value="C8"/>
    <property type="match status" value="2"/>
</dbReference>